<dbReference type="Proteomes" id="UP000007041">
    <property type="component" value="Chromosome"/>
</dbReference>
<dbReference type="STRING" id="1511.CLOST_2360"/>
<dbReference type="RefSeq" id="WP_013362568.1">
    <property type="nucleotide sequence ID" value="NC_014614.1"/>
</dbReference>
<feature type="domain" description="Flagellar protein FlgJ N-terminal" evidence="1">
    <location>
        <begin position="45"/>
        <end position="93"/>
    </location>
</feature>
<dbReference type="Pfam" id="PF10135">
    <property type="entry name" value="Rod-binding"/>
    <property type="match status" value="1"/>
</dbReference>
<protein>
    <recommendedName>
        <fullName evidence="1">Flagellar protein FlgJ N-terminal domain-containing protein</fullName>
    </recommendedName>
</protein>
<proteinExistence type="predicted"/>
<dbReference type="BioCyc" id="CSTI499177:GJE9-2431-MONOMER"/>
<dbReference type="AlphaFoldDB" id="E3PUN9"/>
<evidence type="ECO:0000313" key="2">
    <source>
        <dbReference type="EMBL" id="CBH22477.1"/>
    </source>
</evidence>
<keyword evidence="3" id="KW-1185">Reference proteome</keyword>
<dbReference type="HOGENOM" id="CLU_155700_0_3_9"/>
<dbReference type="GeneID" id="35559427"/>
<sequence>MDIKPFIPTNIPVSYKDEQMSEMEKEKLKKVAGEMEAEFLKIMLKQMKATIPENEDEEKAPGKDIMTDFMLERYAEDVSKNQSMGIAKMIYEQYTKAYKK</sequence>
<gene>
    <name evidence="2" type="ordered locus">CLOST_2360</name>
</gene>
<dbReference type="KEGG" id="cst:CLOST_2360"/>
<evidence type="ECO:0000313" key="3">
    <source>
        <dbReference type="Proteomes" id="UP000007041"/>
    </source>
</evidence>
<dbReference type="InterPro" id="IPR019301">
    <property type="entry name" value="Flagellar_prot_FlgJ_N"/>
</dbReference>
<name>E3PUN9_ACESD</name>
<evidence type="ECO:0000259" key="1">
    <source>
        <dbReference type="Pfam" id="PF10135"/>
    </source>
</evidence>
<reference evidence="3" key="1">
    <citation type="journal article" date="2010" name="BMC Genomics">
        <title>Clostridium sticklandii, a specialist in amino acid degradation:revisiting its metabolism through its genome sequence.</title>
        <authorList>
            <person name="Fonknechten N."/>
            <person name="Chaussonnerie S."/>
            <person name="Tricot S."/>
            <person name="Lajus A."/>
            <person name="Andreesen J.R."/>
            <person name="Perchat N."/>
            <person name="Pelletier E."/>
            <person name="Gouyvenoux M."/>
            <person name="Barbe V."/>
            <person name="Salanoubat M."/>
            <person name="Le Paslier D."/>
            <person name="Weissenbach J."/>
            <person name="Cohen G.N."/>
            <person name="Kreimeyer A."/>
        </authorList>
    </citation>
    <scope>NUCLEOTIDE SEQUENCE [LARGE SCALE GENOMIC DNA]</scope>
    <source>
        <strain evidence="3">ATCC 12662 / DSM 519 / JCM 1433 / CCUG 9281 / NCIMB 10654 / HF</strain>
    </source>
</reference>
<accession>E3PUN9</accession>
<dbReference type="EMBL" id="FP565809">
    <property type="protein sequence ID" value="CBH22477.1"/>
    <property type="molecule type" value="Genomic_DNA"/>
</dbReference>
<dbReference type="eggNOG" id="ENOG5030G39">
    <property type="taxonomic scope" value="Bacteria"/>
</dbReference>
<organism evidence="2 3">
    <name type="scientific">Acetoanaerobium sticklandii (strain ATCC 12662 / DSM 519 / JCM 1433 / CCUG 9281 / NCIMB 10654 / HF)</name>
    <name type="common">Clostridium sticklandii</name>
    <dbReference type="NCBI Taxonomy" id="499177"/>
    <lineage>
        <taxon>Bacteria</taxon>
        <taxon>Bacillati</taxon>
        <taxon>Bacillota</taxon>
        <taxon>Clostridia</taxon>
        <taxon>Peptostreptococcales</taxon>
        <taxon>Filifactoraceae</taxon>
        <taxon>Acetoanaerobium</taxon>
    </lineage>
</organism>